<gene>
    <name evidence="4" type="ORF">HGM15179_022428</name>
</gene>
<dbReference type="InterPro" id="IPR002172">
    <property type="entry name" value="LDrepeatLR_classA_rpt"/>
</dbReference>
<accession>A0A8K1D2K2</accession>
<dbReference type="OrthoDB" id="9401853at2759"/>
<dbReference type="Proteomes" id="UP000796761">
    <property type="component" value="Unassembled WGS sequence"/>
</dbReference>
<protein>
    <submittedName>
        <fullName evidence="4">Uncharacterized protein</fullName>
    </submittedName>
</protein>
<comment type="caution">
    <text evidence="4">The sequence shown here is derived from an EMBL/GenBank/DDBJ whole genome shotgun (WGS) entry which is preliminary data.</text>
</comment>
<feature type="disulfide bond" evidence="2">
    <location>
        <begin position="36"/>
        <end position="54"/>
    </location>
</feature>
<feature type="disulfide bond" evidence="2">
    <location>
        <begin position="48"/>
        <end position="63"/>
    </location>
</feature>
<dbReference type="Gene3D" id="4.10.400.10">
    <property type="entry name" value="Low-density Lipoprotein Receptor"/>
    <property type="match status" value="1"/>
</dbReference>
<evidence type="ECO:0000313" key="5">
    <source>
        <dbReference type="Proteomes" id="UP000796761"/>
    </source>
</evidence>
<keyword evidence="5" id="KW-1185">Reference proteome</keyword>
<keyword evidence="3" id="KW-0732">Signal</keyword>
<evidence type="ECO:0000256" key="3">
    <source>
        <dbReference type="SAM" id="SignalP"/>
    </source>
</evidence>
<keyword evidence="1 2" id="KW-1015">Disulfide bond</keyword>
<sequence length="63" mass="7208">MCRPALARLLLLQLLLLKLHLAKGAVKECEENQFQCRNERCIPAIWKCDEDDDCSDNSDEADC</sequence>
<dbReference type="InterPro" id="IPR023415">
    <property type="entry name" value="LDLR_class-A_CS"/>
</dbReference>
<dbReference type="InterPro" id="IPR036055">
    <property type="entry name" value="LDL_receptor-like_sf"/>
</dbReference>
<name>A0A8K1D2K2_9PASS</name>
<dbReference type="SUPFAM" id="SSF57424">
    <property type="entry name" value="LDL receptor-like module"/>
    <property type="match status" value="1"/>
</dbReference>
<feature type="chain" id="PRO_5035477577" evidence="3">
    <location>
        <begin position="25"/>
        <end position="63"/>
    </location>
</feature>
<evidence type="ECO:0000256" key="1">
    <source>
        <dbReference type="ARBA" id="ARBA00023157"/>
    </source>
</evidence>
<dbReference type="EMBL" id="SWJQ01018277">
    <property type="protein sequence ID" value="TRZ04679.1"/>
    <property type="molecule type" value="Genomic_DNA"/>
</dbReference>
<feature type="signal peptide" evidence="3">
    <location>
        <begin position="1"/>
        <end position="24"/>
    </location>
</feature>
<reference evidence="4" key="1">
    <citation type="submission" date="2019-04" db="EMBL/GenBank/DDBJ databases">
        <title>Genome assembly of Zosterops borbonicus 15179.</title>
        <authorList>
            <person name="Leroy T."/>
            <person name="Anselmetti Y."/>
            <person name="Tilak M.-K."/>
            <person name="Nabholz B."/>
        </authorList>
    </citation>
    <scope>NUCLEOTIDE SEQUENCE</scope>
    <source>
        <strain evidence="4">HGM_15179</strain>
        <tissue evidence="4">Muscle</tissue>
    </source>
</reference>
<organism evidence="4 5">
    <name type="scientific">Zosterops borbonicus</name>
    <dbReference type="NCBI Taxonomy" id="364589"/>
    <lineage>
        <taxon>Eukaryota</taxon>
        <taxon>Metazoa</taxon>
        <taxon>Chordata</taxon>
        <taxon>Craniata</taxon>
        <taxon>Vertebrata</taxon>
        <taxon>Euteleostomi</taxon>
        <taxon>Archelosauria</taxon>
        <taxon>Archosauria</taxon>
        <taxon>Dinosauria</taxon>
        <taxon>Saurischia</taxon>
        <taxon>Theropoda</taxon>
        <taxon>Coelurosauria</taxon>
        <taxon>Aves</taxon>
        <taxon>Neognathae</taxon>
        <taxon>Neoaves</taxon>
        <taxon>Telluraves</taxon>
        <taxon>Australaves</taxon>
        <taxon>Passeriformes</taxon>
        <taxon>Sylvioidea</taxon>
        <taxon>Zosteropidae</taxon>
        <taxon>Zosterops</taxon>
    </lineage>
</organism>
<dbReference type="PROSITE" id="PS50068">
    <property type="entry name" value="LDLRA_2"/>
    <property type="match status" value="1"/>
</dbReference>
<evidence type="ECO:0000313" key="4">
    <source>
        <dbReference type="EMBL" id="TRZ04679.1"/>
    </source>
</evidence>
<dbReference type="PROSITE" id="PS01209">
    <property type="entry name" value="LDLRA_1"/>
    <property type="match status" value="1"/>
</dbReference>
<dbReference type="Pfam" id="PF00057">
    <property type="entry name" value="Ldl_recept_a"/>
    <property type="match status" value="1"/>
</dbReference>
<dbReference type="SMART" id="SM00192">
    <property type="entry name" value="LDLa"/>
    <property type="match status" value="1"/>
</dbReference>
<feature type="disulfide bond" evidence="2">
    <location>
        <begin position="29"/>
        <end position="41"/>
    </location>
</feature>
<proteinExistence type="predicted"/>
<dbReference type="AlphaFoldDB" id="A0A8K1D2K2"/>
<evidence type="ECO:0000256" key="2">
    <source>
        <dbReference type="PROSITE-ProRule" id="PRU00124"/>
    </source>
</evidence>
<dbReference type="FunFam" id="4.10.400.10:FF:000011">
    <property type="entry name" value="Low-density lipoprotein receptor-related protein 1"/>
    <property type="match status" value="1"/>
</dbReference>
<feature type="non-terminal residue" evidence="4">
    <location>
        <position position="1"/>
    </location>
</feature>
<dbReference type="CDD" id="cd00112">
    <property type="entry name" value="LDLa"/>
    <property type="match status" value="1"/>
</dbReference>